<evidence type="ECO:0000313" key="1">
    <source>
        <dbReference type="EMBL" id="MBX11306.1"/>
    </source>
</evidence>
<protein>
    <submittedName>
        <fullName evidence="1">Uncharacterized protein LOC107417406</fullName>
    </submittedName>
</protein>
<reference evidence="1" key="1">
    <citation type="submission" date="2018-02" db="EMBL/GenBank/DDBJ databases">
        <title>Rhizophora mucronata_Transcriptome.</title>
        <authorList>
            <person name="Meera S.P."/>
            <person name="Sreeshan A."/>
            <person name="Augustine A."/>
        </authorList>
    </citation>
    <scope>NUCLEOTIDE SEQUENCE</scope>
    <source>
        <tissue evidence="1">Leaf</tissue>
    </source>
</reference>
<proteinExistence type="predicted"/>
<dbReference type="PANTHER" id="PTHR47796:SF1">
    <property type="entry name" value="OS08G0500800 PROTEIN"/>
    <property type="match status" value="1"/>
</dbReference>
<name>A0A2P2L036_RHIMU</name>
<dbReference type="EMBL" id="GGEC01030818">
    <property type="protein sequence ID" value="MBX11302.1"/>
    <property type="molecule type" value="Transcribed_RNA"/>
</dbReference>
<dbReference type="PANTHER" id="PTHR47796">
    <property type="entry name" value="ZINC METALLOPROTEINASE-LIKE PROTEIN"/>
    <property type="match status" value="1"/>
</dbReference>
<accession>A0A2P2L036</accession>
<sequence>MMGVSVDEVDKVLQSAKADLRIAGFDEEENRMRQRMSYRPPTSLKLPQGPYTFSDFRTLQIPGVEVHFSMQIIFYHMQNQAKISAK</sequence>
<dbReference type="EMBL" id="GGEC01030822">
    <property type="protein sequence ID" value="MBX11306.1"/>
    <property type="molecule type" value="Transcribed_RNA"/>
</dbReference>
<dbReference type="AlphaFoldDB" id="A0A2P2L036"/>
<organism evidence="1">
    <name type="scientific">Rhizophora mucronata</name>
    <name type="common">Asiatic mangrove</name>
    <dbReference type="NCBI Taxonomy" id="61149"/>
    <lineage>
        <taxon>Eukaryota</taxon>
        <taxon>Viridiplantae</taxon>
        <taxon>Streptophyta</taxon>
        <taxon>Embryophyta</taxon>
        <taxon>Tracheophyta</taxon>
        <taxon>Spermatophyta</taxon>
        <taxon>Magnoliopsida</taxon>
        <taxon>eudicotyledons</taxon>
        <taxon>Gunneridae</taxon>
        <taxon>Pentapetalae</taxon>
        <taxon>rosids</taxon>
        <taxon>fabids</taxon>
        <taxon>Malpighiales</taxon>
        <taxon>Rhizophoraceae</taxon>
        <taxon>Rhizophora</taxon>
    </lineage>
</organism>